<dbReference type="AlphaFoldDB" id="A0A1A9I6K2"/>
<sequence length="1051" mass="117958">MKKRKANNRFKRLLFYGCLLLFGNPLFAQKATHMVTGQVQDSTRKPLAGVTVSLKGASKATTTDDTGKYKIEGVAENDILVFSYTGYTEKEEKAGKRNTINVQLSGTASSLDEVVVIGYGTAQKKDLTGAVAQVKASRLENENPSSVQDILRGNVPGINVSQGISAKGVGDILVRGKTSLKAGTSPLIVLDGVIYQGQMSDINPNDIATIDVLKDASSAAVFGSKAASGVIIVTTKKGSTGKPQITVNTNVGFAALSMNQPLYDGPGFLNWRSDVFKSMNAASSKKYIYDNPDHLPDSVSLDRWMDGLTGDPTEIWLTRIGLKPVEIANYKAGKTVDWYDLMFQKGFRQDHTVSLSGRSDAVNYYMSVGYTDNNGFITGDRFKTLRSRINLEGKVTSWLSAGMNVQFADRDESQVPVNWDQMVNASPYGSIYNDDGVTLRDSPNDDIGNNANPFMDNTYTNRLRKTNTLFGTLYLKGMLPYGFSYQVNFTPNFEFYRYFNGISADHVSYRARGGFAERLTQTTYNWQWDNLIKWNRTFGEHQFDVTFLINAEKFQSWQEDMQNEGFTPSDVLSWHNIGAGIKPIITSDDQVSTGDALMGRLNYTFKNRYLLTASVRRDGYSAFGQGNPRATFPALAAGWIFTDEKFMKNQSWINYGKLRYSWGINGNRDIDRYIALTNLATGKYQYVTPDGKVVLVSQLWVDRMANPGLKWEQTTSNNIGLDFGFLNNRLNGSVDFYLKQTKDLLVLRSLPNVSGFTNRMDNLGGVQNKGFELALNSVNIQHQNFSWRTSFNFWLNRNKITSLYGLSNDYDANGNVIGQSEKDDIANKWFIGHDIDAIWDQKVIGVWQESERAEAAKYGVAPGDFKIEDVNGDGTYSDADRQFLGYSTPRFQWTLRNEFTILKNFELAFMLYSNWGQLRAYNQAKNNSGFQDRQNSYILPYWTPENPTNEYARLFSSNGSASYSVYRKASFIRLSTVSIAYNVPKKILDRAKIKGLKIYAGVSNVAVYSPDWDFWDPEYVRTKSDFITLSDNNYGPTPAPRNFNFGLNVNL</sequence>
<dbReference type="NCBIfam" id="TIGR04056">
    <property type="entry name" value="OMP_RagA_SusC"/>
    <property type="match status" value="1"/>
</dbReference>
<dbReference type="Pfam" id="PF13715">
    <property type="entry name" value="CarbopepD_reg_2"/>
    <property type="match status" value="1"/>
</dbReference>
<dbReference type="GO" id="GO:0009279">
    <property type="term" value="C:cell outer membrane"/>
    <property type="evidence" value="ECO:0007669"/>
    <property type="project" value="UniProtKB-SubCell"/>
</dbReference>
<proteinExistence type="inferred from homology"/>
<dbReference type="InterPro" id="IPR036942">
    <property type="entry name" value="Beta-barrel_TonB_sf"/>
</dbReference>
<evidence type="ECO:0000256" key="6">
    <source>
        <dbReference type="ARBA" id="ARBA00023136"/>
    </source>
</evidence>
<name>A0A1A9I6K2_9BACT</name>
<evidence type="ECO:0000256" key="7">
    <source>
        <dbReference type="ARBA" id="ARBA00023237"/>
    </source>
</evidence>
<keyword evidence="5 9" id="KW-0798">TonB box</keyword>
<evidence type="ECO:0000256" key="1">
    <source>
        <dbReference type="ARBA" id="ARBA00004571"/>
    </source>
</evidence>
<dbReference type="InterPro" id="IPR000531">
    <property type="entry name" value="Beta-barrel_TonB"/>
</dbReference>
<dbReference type="InterPro" id="IPR012910">
    <property type="entry name" value="Plug_dom"/>
</dbReference>
<feature type="signal peptide" evidence="10">
    <location>
        <begin position="1"/>
        <end position="28"/>
    </location>
</feature>
<dbReference type="Proteomes" id="UP000077667">
    <property type="component" value="Chromosome"/>
</dbReference>
<gene>
    <name evidence="13" type="ORF">A8C56_16395</name>
</gene>
<evidence type="ECO:0000256" key="4">
    <source>
        <dbReference type="ARBA" id="ARBA00022692"/>
    </source>
</evidence>
<keyword evidence="7 8" id="KW-0998">Cell outer membrane</keyword>
<keyword evidence="3 8" id="KW-1134">Transmembrane beta strand</keyword>
<evidence type="ECO:0000313" key="14">
    <source>
        <dbReference type="Proteomes" id="UP000077667"/>
    </source>
</evidence>
<dbReference type="Gene3D" id="2.170.130.10">
    <property type="entry name" value="TonB-dependent receptor, plug domain"/>
    <property type="match status" value="1"/>
</dbReference>
<keyword evidence="2 8" id="KW-0813">Transport</keyword>
<evidence type="ECO:0000313" key="13">
    <source>
        <dbReference type="EMBL" id="ANH82330.1"/>
    </source>
</evidence>
<dbReference type="PROSITE" id="PS52016">
    <property type="entry name" value="TONB_DEPENDENT_REC_3"/>
    <property type="match status" value="1"/>
</dbReference>
<organism evidence="13 14">
    <name type="scientific">Niabella ginsenosidivorans</name>
    <dbReference type="NCBI Taxonomy" id="1176587"/>
    <lineage>
        <taxon>Bacteria</taxon>
        <taxon>Pseudomonadati</taxon>
        <taxon>Bacteroidota</taxon>
        <taxon>Chitinophagia</taxon>
        <taxon>Chitinophagales</taxon>
        <taxon>Chitinophagaceae</taxon>
        <taxon>Niabella</taxon>
    </lineage>
</organism>
<accession>A0A1A9I6K2</accession>
<evidence type="ECO:0000256" key="9">
    <source>
        <dbReference type="RuleBase" id="RU003357"/>
    </source>
</evidence>
<evidence type="ECO:0000256" key="2">
    <source>
        <dbReference type="ARBA" id="ARBA00022448"/>
    </source>
</evidence>
<dbReference type="NCBIfam" id="TIGR04057">
    <property type="entry name" value="SusC_RagA_signa"/>
    <property type="match status" value="1"/>
</dbReference>
<dbReference type="OrthoDB" id="9768177at2"/>
<evidence type="ECO:0000256" key="8">
    <source>
        <dbReference type="PROSITE-ProRule" id="PRU01360"/>
    </source>
</evidence>
<comment type="subcellular location">
    <subcellularLocation>
        <location evidence="1 8">Cell outer membrane</location>
        <topology evidence="1 8">Multi-pass membrane protein</topology>
    </subcellularLocation>
</comment>
<keyword evidence="14" id="KW-1185">Reference proteome</keyword>
<dbReference type="EMBL" id="CP015772">
    <property type="protein sequence ID" value="ANH82330.1"/>
    <property type="molecule type" value="Genomic_DNA"/>
</dbReference>
<dbReference type="InterPro" id="IPR008969">
    <property type="entry name" value="CarboxyPept-like_regulatory"/>
</dbReference>
<dbReference type="InterPro" id="IPR037066">
    <property type="entry name" value="Plug_dom_sf"/>
</dbReference>
<dbReference type="Pfam" id="PF07715">
    <property type="entry name" value="Plug"/>
    <property type="match status" value="1"/>
</dbReference>
<dbReference type="RefSeq" id="WP_067758347.1">
    <property type="nucleotide sequence ID" value="NZ_CP015772.1"/>
</dbReference>
<dbReference type="SUPFAM" id="SSF49464">
    <property type="entry name" value="Carboxypeptidase regulatory domain-like"/>
    <property type="match status" value="1"/>
</dbReference>
<evidence type="ECO:0000256" key="5">
    <source>
        <dbReference type="ARBA" id="ARBA00023077"/>
    </source>
</evidence>
<dbReference type="Gene3D" id="2.40.170.20">
    <property type="entry name" value="TonB-dependent receptor, beta-barrel domain"/>
    <property type="match status" value="1"/>
</dbReference>
<dbReference type="Pfam" id="PF00593">
    <property type="entry name" value="TonB_dep_Rec_b-barrel"/>
    <property type="match status" value="1"/>
</dbReference>
<feature type="domain" description="TonB-dependent receptor plug" evidence="12">
    <location>
        <begin position="124"/>
        <end position="230"/>
    </location>
</feature>
<dbReference type="STRING" id="1176587.A8C56_16395"/>
<evidence type="ECO:0000259" key="11">
    <source>
        <dbReference type="Pfam" id="PF00593"/>
    </source>
</evidence>
<dbReference type="InterPro" id="IPR023997">
    <property type="entry name" value="TonB-dep_OMP_SusC/RagA_CS"/>
</dbReference>
<reference evidence="13 14" key="1">
    <citation type="submission" date="2016-05" db="EMBL/GenBank/DDBJ databases">
        <title>Niabella ginsenosidivorans BS26 whole genome sequencing.</title>
        <authorList>
            <person name="Im W.T."/>
            <person name="Siddiqi M.Z."/>
        </authorList>
    </citation>
    <scope>NUCLEOTIDE SEQUENCE [LARGE SCALE GENOMIC DNA]</scope>
    <source>
        <strain evidence="13 14">BS26</strain>
    </source>
</reference>
<dbReference type="InterPro" id="IPR039426">
    <property type="entry name" value="TonB-dep_rcpt-like"/>
</dbReference>
<dbReference type="KEGG" id="nia:A8C56_16395"/>
<evidence type="ECO:0000256" key="3">
    <source>
        <dbReference type="ARBA" id="ARBA00022452"/>
    </source>
</evidence>
<evidence type="ECO:0000256" key="10">
    <source>
        <dbReference type="SAM" id="SignalP"/>
    </source>
</evidence>
<keyword evidence="4 8" id="KW-0812">Transmembrane</keyword>
<dbReference type="Gene3D" id="2.60.40.1120">
    <property type="entry name" value="Carboxypeptidase-like, regulatory domain"/>
    <property type="match status" value="1"/>
</dbReference>
<evidence type="ECO:0000259" key="12">
    <source>
        <dbReference type="Pfam" id="PF07715"/>
    </source>
</evidence>
<feature type="domain" description="TonB-dependent receptor-like beta-barrel" evidence="11">
    <location>
        <begin position="413"/>
        <end position="895"/>
    </location>
</feature>
<dbReference type="InterPro" id="IPR023996">
    <property type="entry name" value="TonB-dep_OMP_SusC/RagA"/>
</dbReference>
<feature type="chain" id="PRO_5008389932" evidence="10">
    <location>
        <begin position="29"/>
        <end position="1051"/>
    </location>
</feature>
<protein>
    <submittedName>
        <fullName evidence="13">SusC/RagA family TonB-linked outer membrane protein</fullName>
    </submittedName>
</protein>
<dbReference type="SUPFAM" id="SSF56935">
    <property type="entry name" value="Porins"/>
    <property type="match status" value="1"/>
</dbReference>
<keyword evidence="6 8" id="KW-0472">Membrane</keyword>
<comment type="similarity">
    <text evidence="8 9">Belongs to the TonB-dependent receptor family.</text>
</comment>
<keyword evidence="10" id="KW-0732">Signal</keyword>